<sequence length="699" mass="75185">MDASVDKNDGDPIKATILSSVQELLSQQVLTAAHATHPFAPSPGETMSLLNRIIEETDQMSHALAASLSMPLANPKLLSLYRQHATMSSLLHLSELDVKTTLETLRKRAGITYGEDIPLDRAAIVDWTVSRLEAWGSSAGMEAFKEEERDGRMTVVLGGKVLVIDLDLAINRAVPDKPTVSVATVKTSYAIPNVATSSTTQGSASLDGFLADRVRAFLAEVQKEPREQDSVEAARLGALCSESLKYLMRLDQLALEEGEGGLRWFSEIDALALDTERFAVSERQAVTSNQMGGAAPLDIFLMRAHTLPLPYLTAPSVSFLVYASPLAYLTLLRSTSSAGATQSGASRALPQLDVPFHVLQSMLTTHPRSKGITMASLILSTAGNLTSEADSMNIADFSTRPTFPLAPTGAQVDRALPQVAQLPGAPLPAPSPAWVLDLTEGGKYPGVVLSQTRMREIELLLNPLSGMDQMHGVHPMAFGMGSWLDLLLNPGSPIVPERYTATHVSPTRAHPPLQLRLSAPEEPGFVLERVPVKTLKEIWGVLEIVKEQCWINETLSAYKWTPEGLESDPLTNGAEDDDVSQGDLQAVLTGTLTPRRLPVNVYITTSAPLSLFDADLSAMPLPPPAGHPRILMSSPERPPMPGQVEIAVTFDPSRPRGVALDINGAMGAELNTDVLEEVCRRGGILSLPGRIWAKSPSAS</sequence>
<evidence type="ECO:0000313" key="1">
    <source>
        <dbReference type="EMBL" id="EPS96250.1"/>
    </source>
</evidence>
<dbReference type="HOGENOM" id="CLU_014572_0_0_1"/>
<dbReference type="EMBL" id="KE504191">
    <property type="protein sequence ID" value="EPS96250.1"/>
    <property type="molecule type" value="Genomic_DNA"/>
</dbReference>
<reference evidence="1 2" key="1">
    <citation type="journal article" date="2012" name="Science">
        <title>The Paleozoic origin of enzymatic lignin decomposition reconstructed from 31 fungal genomes.</title>
        <authorList>
            <person name="Floudas D."/>
            <person name="Binder M."/>
            <person name="Riley R."/>
            <person name="Barry K."/>
            <person name="Blanchette R.A."/>
            <person name="Henrissat B."/>
            <person name="Martinez A.T."/>
            <person name="Otillar R."/>
            <person name="Spatafora J.W."/>
            <person name="Yadav J.S."/>
            <person name="Aerts A."/>
            <person name="Benoit I."/>
            <person name="Boyd A."/>
            <person name="Carlson A."/>
            <person name="Copeland A."/>
            <person name="Coutinho P.M."/>
            <person name="de Vries R.P."/>
            <person name="Ferreira P."/>
            <person name="Findley K."/>
            <person name="Foster B."/>
            <person name="Gaskell J."/>
            <person name="Glotzer D."/>
            <person name="Gorecki P."/>
            <person name="Heitman J."/>
            <person name="Hesse C."/>
            <person name="Hori C."/>
            <person name="Igarashi K."/>
            <person name="Jurgens J.A."/>
            <person name="Kallen N."/>
            <person name="Kersten P."/>
            <person name="Kohler A."/>
            <person name="Kuees U."/>
            <person name="Kumar T.K.A."/>
            <person name="Kuo A."/>
            <person name="LaButti K."/>
            <person name="Larrondo L.F."/>
            <person name="Lindquist E."/>
            <person name="Ling A."/>
            <person name="Lombard V."/>
            <person name="Lucas S."/>
            <person name="Lundell T."/>
            <person name="Martin R."/>
            <person name="McLaughlin D.J."/>
            <person name="Morgenstern I."/>
            <person name="Morin E."/>
            <person name="Murat C."/>
            <person name="Nagy L.G."/>
            <person name="Nolan M."/>
            <person name="Ohm R.A."/>
            <person name="Patyshakuliyeva A."/>
            <person name="Rokas A."/>
            <person name="Ruiz-Duenas F.J."/>
            <person name="Sabat G."/>
            <person name="Salamov A."/>
            <person name="Samejima M."/>
            <person name="Schmutz J."/>
            <person name="Slot J.C."/>
            <person name="St John F."/>
            <person name="Stenlid J."/>
            <person name="Sun H."/>
            <person name="Sun S."/>
            <person name="Syed K."/>
            <person name="Tsang A."/>
            <person name="Wiebenga A."/>
            <person name="Young D."/>
            <person name="Pisabarro A."/>
            <person name="Eastwood D.C."/>
            <person name="Martin F."/>
            <person name="Cullen D."/>
            <person name="Grigoriev I.V."/>
            <person name="Hibbett D.S."/>
        </authorList>
    </citation>
    <scope>NUCLEOTIDE SEQUENCE</scope>
    <source>
        <strain evidence="2">FP-58527</strain>
    </source>
</reference>
<dbReference type="STRING" id="743788.S8F3C5"/>
<gene>
    <name evidence="1" type="ORF">FOMPIDRAFT_1130812</name>
</gene>
<dbReference type="Proteomes" id="UP000015241">
    <property type="component" value="Unassembled WGS sequence"/>
</dbReference>
<evidence type="ECO:0008006" key="3">
    <source>
        <dbReference type="Google" id="ProtNLM"/>
    </source>
</evidence>
<evidence type="ECO:0000313" key="2">
    <source>
        <dbReference type="Proteomes" id="UP000015241"/>
    </source>
</evidence>
<keyword evidence="2" id="KW-1185">Reference proteome</keyword>
<dbReference type="OrthoDB" id="544685at2759"/>
<dbReference type="eggNOG" id="ENOG502SHJN">
    <property type="taxonomic scope" value="Eukaryota"/>
</dbReference>
<dbReference type="AlphaFoldDB" id="S8F3C5"/>
<proteinExistence type="predicted"/>
<dbReference type="InParanoid" id="S8F3C5"/>
<protein>
    <recommendedName>
        <fullName evidence="3">Mediator complex subunit 1</fullName>
    </recommendedName>
</protein>
<organism evidence="1 2">
    <name type="scientific">Fomitopsis schrenkii</name>
    <name type="common">Brown rot fungus</name>
    <dbReference type="NCBI Taxonomy" id="2126942"/>
    <lineage>
        <taxon>Eukaryota</taxon>
        <taxon>Fungi</taxon>
        <taxon>Dikarya</taxon>
        <taxon>Basidiomycota</taxon>
        <taxon>Agaricomycotina</taxon>
        <taxon>Agaricomycetes</taxon>
        <taxon>Polyporales</taxon>
        <taxon>Fomitopsis</taxon>
    </lineage>
</organism>
<name>S8F3C5_FOMSC</name>
<accession>S8F3C5</accession>